<accession>A0A0F9SN04</accession>
<comment type="caution">
    <text evidence="1">The sequence shown here is derived from an EMBL/GenBank/DDBJ whole genome shotgun (WGS) entry which is preliminary data.</text>
</comment>
<sequence length="80" mass="9025">MGLSTCIQAIVGSATRESHVSEQAEKFLEIFREACHSIPDTKILVDWMVFTLGVLSVHATETELNLIEDEAWRSKGRVRH</sequence>
<protein>
    <submittedName>
        <fullName evidence="1">Uncharacterized protein</fullName>
    </submittedName>
</protein>
<reference evidence="1" key="1">
    <citation type="journal article" date="2015" name="Nature">
        <title>Complex archaea that bridge the gap between prokaryotes and eukaryotes.</title>
        <authorList>
            <person name="Spang A."/>
            <person name="Saw J.H."/>
            <person name="Jorgensen S.L."/>
            <person name="Zaremba-Niedzwiedzka K."/>
            <person name="Martijn J."/>
            <person name="Lind A.E."/>
            <person name="van Eijk R."/>
            <person name="Schleper C."/>
            <person name="Guy L."/>
            <person name="Ettema T.J."/>
        </authorList>
    </citation>
    <scope>NUCLEOTIDE SEQUENCE</scope>
</reference>
<gene>
    <name evidence="1" type="ORF">LCGC14_0831520</name>
</gene>
<name>A0A0F9SN04_9ZZZZ</name>
<evidence type="ECO:0000313" key="1">
    <source>
        <dbReference type="EMBL" id="KKN30693.1"/>
    </source>
</evidence>
<organism evidence="1">
    <name type="scientific">marine sediment metagenome</name>
    <dbReference type="NCBI Taxonomy" id="412755"/>
    <lineage>
        <taxon>unclassified sequences</taxon>
        <taxon>metagenomes</taxon>
        <taxon>ecological metagenomes</taxon>
    </lineage>
</organism>
<proteinExistence type="predicted"/>
<dbReference type="AlphaFoldDB" id="A0A0F9SN04"/>
<dbReference type="EMBL" id="LAZR01002388">
    <property type="protein sequence ID" value="KKN30693.1"/>
    <property type="molecule type" value="Genomic_DNA"/>
</dbReference>